<dbReference type="InterPro" id="IPR011658">
    <property type="entry name" value="PA14_dom"/>
</dbReference>
<evidence type="ECO:0000313" key="2">
    <source>
        <dbReference type="EMBL" id="RMJ18368.1"/>
    </source>
</evidence>
<proteinExistence type="predicted"/>
<accession>A0A3M2SLG6</accession>
<name>A0A3M2SLG6_9HYPO</name>
<dbReference type="Proteomes" id="UP000277212">
    <property type="component" value="Unassembled WGS sequence"/>
</dbReference>
<dbReference type="OrthoDB" id="47059at2759"/>
<dbReference type="Gene3D" id="2.60.120.260">
    <property type="entry name" value="Galactose-binding domain-like"/>
    <property type="match status" value="1"/>
</dbReference>
<feature type="domain" description="PA14" evidence="1">
    <location>
        <begin position="2"/>
        <end position="140"/>
    </location>
</feature>
<sequence>MLPVLGDLVRSLKNKNTPLETFELDDTNIVLYDHSNPVNPDNVLFATIEADFEVEQVETYAFGLTVAGTAKLYLDDELIVDNTEKQARGESFFVYRLRVDFGSAATSNFNKAGAPVFGAGGVRIGRAPCIDQGLDLDRAVQLDKTVDQVVLSVGLGPE</sequence>
<evidence type="ECO:0000313" key="3">
    <source>
        <dbReference type="Proteomes" id="UP000277212"/>
    </source>
</evidence>
<comment type="caution">
    <text evidence="2">The sequence shown here is derived from an EMBL/GenBank/DDBJ whole genome shotgun (WGS) entry which is preliminary data.</text>
</comment>
<dbReference type="InterPro" id="IPR037524">
    <property type="entry name" value="PA14/GLEYA"/>
</dbReference>
<dbReference type="EMBL" id="NKUJ01000020">
    <property type="protein sequence ID" value="RMJ18368.1"/>
    <property type="molecule type" value="Genomic_DNA"/>
</dbReference>
<dbReference type="STRING" id="2010991.A0A3M2SLG6"/>
<organism evidence="2 3">
    <name type="scientific">Fusarium kuroshium</name>
    <dbReference type="NCBI Taxonomy" id="2010991"/>
    <lineage>
        <taxon>Eukaryota</taxon>
        <taxon>Fungi</taxon>
        <taxon>Dikarya</taxon>
        <taxon>Ascomycota</taxon>
        <taxon>Pezizomycotina</taxon>
        <taxon>Sordariomycetes</taxon>
        <taxon>Hypocreomycetidae</taxon>
        <taxon>Hypocreales</taxon>
        <taxon>Nectriaceae</taxon>
        <taxon>Fusarium</taxon>
        <taxon>Fusarium solani species complex</taxon>
    </lineage>
</organism>
<gene>
    <name evidence="2" type="ORF">CDV36_001954</name>
</gene>
<dbReference type="AlphaFoldDB" id="A0A3M2SLG6"/>
<reference evidence="2 3" key="1">
    <citation type="submission" date="2017-06" db="EMBL/GenBank/DDBJ databases">
        <title>Comparative genomic analysis of Ambrosia Fusariam Clade fungi.</title>
        <authorList>
            <person name="Stajich J.E."/>
            <person name="Carrillo J."/>
            <person name="Kijimoto T."/>
            <person name="Eskalen A."/>
            <person name="O'Donnell K."/>
            <person name="Kasson M."/>
        </authorList>
    </citation>
    <scope>NUCLEOTIDE SEQUENCE [LARGE SCALE GENOMIC DNA]</scope>
    <source>
        <strain evidence="2">UCR3666</strain>
    </source>
</reference>
<evidence type="ECO:0000259" key="1">
    <source>
        <dbReference type="PROSITE" id="PS51820"/>
    </source>
</evidence>
<dbReference type="Pfam" id="PF07691">
    <property type="entry name" value="PA14"/>
    <property type="match status" value="1"/>
</dbReference>
<dbReference type="PROSITE" id="PS51820">
    <property type="entry name" value="PA14"/>
    <property type="match status" value="1"/>
</dbReference>
<protein>
    <recommendedName>
        <fullName evidence="1">PA14 domain-containing protein</fullName>
    </recommendedName>
</protein>
<keyword evidence="3" id="KW-1185">Reference proteome</keyword>